<dbReference type="Proteomes" id="UP000575898">
    <property type="component" value="Unassembled WGS sequence"/>
</dbReference>
<comment type="caution">
    <text evidence="1">The sequence shown here is derived from an EMBL/GenBank/DDBJ whole genome shotgun (WGS) entry which is preliminary data.</text>
</comment>
<evidence type="ECO:0000313" key="2">
    <source>
        <dbReference type="Proteomes" id="UP000575898"/>
    </source>
</evidence>
<organism evidence="1 2">
    <name type="scientific">Chitinivorax tropicus</name>
    <dbReference type="NCBI Taxonomy" id="714531"/>
    <lineage>
        <taxon>Bacteria</taxon>
        <taxon>Pseudomonadati</taxon>
        <taxon>Pseudomonadota</taxon>
        <taxon>Betaproteobacteria</taxon>
        <taxon>Chitinivorax</taxon>
    </lineage>
</organism>
<dbReference type="AlphaFoldDB" id="A0A840MNX6"/>
<dbReference type="EMBL" id="JACHHY010000007">
    <property type="protein sequence ID" value="MBB5018206.1"/>
    <property type="molecule type" value="Genomic_DNA"/>
</dbReference>
<name>A0A840MNX6_9PROT</name>
<protein>
    <submittedName>
        <fullName evidence="1">Uncharacterized protein</fullName>
    </submittedName>
</protein>
<sequence>MSPYSEQLKRYLYAVSRHPRAAAEQIHLELLLSLSTLTRWAKIRRFQLNVRLYDALPTQRIKEVCGAGEPFRSSEGLWCSGIWAGQTPQMEAAWEDPCNFLYKQDTRELIQFDSTGRLTRKIDVSQPPKLPYFDDDGCLVVSI</sequence>
<keyword evidence="2" id="KW-1185">Reference proteome</keyword>
<evidence type="ECO:0000313" key="1">
    <source>
        <dbReference type="EMBL" id="MBB5018206.1"/>
    </source>
</evidence>
<accession>A0A840MNX6</accession>
<gene>
    <name evidence="1" type="ORF">HNQ59_001491</name>
</gene>
<proteinExistence type="predicted"/>
<reference evidence="1 2" key="1">
    <citation type="submission" date="2020-08" db="EMBL/GenBank/DDBJ databases">
        <title>Genomic Encyclopedia of Type Strains, Phase IV (KMG-IV): sequencing the most valuable type-strain genomes for metagenomic binning, comparative biology and taxonomic classification.</title>
        <authorList>
            <person name="Goeker M."/>
        </authorList>
    </citation>
    <scope>NUCLEOTIDE SEQUENCE [LARGE SCALE GENOMIC DNA]</scope>
    <source>
        <strain evidence="1 2">DSM 27165</strain>
    </source>
</reference>
<dbReference type="RefSeq" id="WP_184037101.1">
    <property type="nucleotide sequence ID" value="NZ_JACHHY010000007.1"/>
</dbReference>